<organism evidence="2 3">
    <name type="scientific">Theobroma cacao</name>
    <name type="common">Cacao</name>
    <name type="synonym">Cocoa</name>
    <dbReference type="NCBI Taxonomy" id="3641"/>
    <lineage>
        <taxon>Eukaryota</taxon>
        <taxon>Viridiplantae</taxon>
        <taxon>Streptophyta</taxon>
        <taxon>Embryophyta</taxon>
        <taxon>Tracheophyta</taxon>
        <taxon>Spermatophyta</taxon>
        <taxon>Magnoliopsida</taxon>
        <taxon>eudicotyledons</taxon>
        <taxon>Gunneridae</taxon>
        <taxon>Pentapetalae</taxon>
        <taxon>rosids</taxon>
        <taxon>malvids</taxon>
        <taxon>Malvales</taxon>
        <taxon>Malvaceae</taxon>
        <taxon>Byttnerioideae</taxon>
        <taxon>Theobroma</taxon>
    </lineage>
</organism>
<sequence>MALLLGSSLSMPKTWLQTPHLRTYQKKTLVIECVKPPRPKTRSGKPPQINRGRSKAMDRSMMEGINNSLHSSSNNMNEGKKTNGEIDDHDGTAEKHKAAD</sequence>
<dbReference type="EMBL" id="CM001885">
    <property type="protein sequence ID" value="EOY13403.1"/>
    <property type="molecule type" value="Genomic_DNA"/>
</dbReference>
<dbReference type="AlphaFoldDB" id="A0A061F931"/>
<dbReference type="Proteomes" id="UP000026915">
    <property type="component" value="Chromosome 7"/>
</dbReference>
<reference evidence="2 3" key="1">
    <citation type="journal article" date="2013" name="Genome Biol.">
        <title>The genome sequence of the most widely cultivated cacao type and its use to identify candidate genes regulating pod color.</title>
        <authorList>
            <person name="Motamayor J.C."/>
            <person name="Mockaitis K."/>
            <person name="Schmutz J."/>
            <person name="Haiminen N."/>
            <person name="Iii D.L."/>
            <person name="Cornejo O."/>
            <person name="Findley S.D."/>
            <person name="Zheng P."/>
            <person name="Utro F."/>
            <person name="Royaert S."/>
            <person name="Saski C."/>
            <person name="Jenkins J."/>
            <person name="Podicheti R."/>
            <person name="Zhao M."/>
            <person name="Scheffler B.E."/>
            <person name="Stack J.C."/>
            <person name="Feltus F.A."/>
            <person name="Mustiga G.M."/>
            <person name="Amores F."/>
            <person name="Phillips W."/>
            <person name="Marelli J.P."/>
            <person name="May G.D."/>
            <person name="Shapiro H."/>
            <person name="Ma J."/>
            <person name="Bustamante C.D."/>
            <person name="Schnell R.J."/>
            <person name="Main D."/>
            <person name="Gilbert D."/>
            <person name="Parida L."/>
            <person name="Kuhn D.N."/>
        </authorList>
    </citation>
    <scope>NUCLEOTIDE SEQUENCE [LARGE SCALE GENOMIC DNA]</scope>
    <source>
        <strain evidence="3">cv. Matina 1-6</strain>
    </source>
</reference>
<feature type="compositionally biased region" description="Low complexity" evidence="1">
    <location>
        <begin position="66"/>
        <end position="77"/>
    </location>
</feature>
<name>A0A061F931_THECC</name>
<protein>
    <submittedName>
        <fullName evidence="2">Uncharacterized protein</fullName>
    </submittedName>
</protein>
<gene>
    <name evidence="2" type="ORF">TCM_031963</name>
</gene>
<dbReference type="Gramene" id="EOY13403">
    <property type="protein sequence ID" value="EOY13403"/>
    <property type="gene ID" value="TCM_031963"/>
</dbReference>
<feature type="region of interest" description="Disordered" evidence="1">
    <location>
        <begin position="34"/>
        <end position="100"/>
    </location>
</feature>
<dbReference type="HOGENOM" id="CLU_2311276_0_0_1"/>
<dbReference type="InParanoid" id="A0A061F931"/>
<evidence type="ECO:0000313" key="3">
    <source>
        <dbReference type="Proteomes" id="UP000026915"/>
    </source>
</evidence>
<evidence type="ECO:0000313" key="2">
    <source>
        <dbReference type="EMBL" id="EOY13403.1"/>
    </source>
</evidence>
<accession>A0A061F931</accession>
<evidence type="ECO:0000256" key="1">
    <source>
        <dbReference type="SAM" id="MobiDB-lite"/>
    </source>
</evidence>
<proteinExistence type="predicted"/>
<keyword evidence="3" id="KW-1185">Reference proteome</keyword>
<feature type="compositionally biased region" description="Basic and acidic residues" evidence="1">
    <location>
        <begin position="78"/>
        <end position="100"/>
    </location>
</feature>